<evidence type="ECO:0000313" key="6">
    <source>
        <dbReference type="Proteomes" id="UP000824988"/>
    </source>
</evidence>
<dbReference type="Pfam" id="PF04509">
    <property type="entry name" value="CheC"/>
    <property type="match status" value="1"/>
</dbReference>
<dbReference type="InterPro" id="IPR050992">
    <property type="entry name" value="CheZ_family_phosphatases"/>
</dbReference>
<dbReference type="Pfam" id="PF13690">
    <property type="entry name" value="CheX"/>
    <property type="match status" value="1"/>
</dbReference>
<dbReference type="InterPro" id="IPR028051">
    <property type="entry name" value="CheX-like_dom"/>
</dbReference>
<evidence type="ECO:0000259" key="4">
    <source>
        <dbReference type="Pfam" id="PF13690"/>
    </source>
</evidence>
<dbReference type="SUPFAM" id="SSF103039">
    <property type="entry name" value="CheC-like"/>
    <property type="match status" value="1"/>
</dbReference>
<name>A0A8D5AFZ7_9GAMM</name>
<protein>
    <submittedName>
        <fullName evidence="5">CheY-P-specific phosphatase CheC</fullName>
    </submittedName>
</protein>
<dbReference type="RefSeq" id="WP_054774284.1">
    <property type="nucleotide sequence ID" value="NZ_AP019782.1"/>
</dbReference>
<keyword evidence="1" id="KW-0145">Chemotaxis</keyword>
<accession>A0A8D5AFZ7</accession>
<feature type="domain" description="Chemotaxis phosphatase CheX-like" evidence="4">
    <location>
        <begin position="71"/>
        <end position="150"/>
    </location>
</feature>
<gene>
    <name evidence="5" type="primary">cheC</name>
    <name evidence="5" type="ORF">MoryE10_04440</name>
</gene>
<dbReference type="GO" id="GO:0006935">
    <property type="term" value="P:chemotaxis"/>
    <property type="evidence" value="ECO:0007669"/>
    <property type="project" value="UniProtKB-KW"/>
</dbReference>
<reference evidence="5" key="1">
    <citation type="submission" date="2019-06" db="EMBL/GenBank/DDBJ databases">
        <title>Complete genome sequence of Methylogaea oryzae strain JCM16910.</title>
        <authorList>
            <person name="Asakawa S."/>
        </authorList>
    </citation>
    <scope>NUCLEOTIDE SEQUENCE</scope>
    <source>
        <strain evidence="5">E10</strain>
    </source>
</reference>
<dbReference type="PANTHER" id="PTHR43693">
    <property type="entry name" value="PROTEIN PHOSPHATASE CHEZ"/>
    <property type="match status" value="1"/>
</dbReference>
<keyword evidence="6" id="KW-1185">Reference proteome</keyword>
<organism evidence="5 6">
    <name type="scientific">Methylogaea oryzae</name>
    <dbReference type="NCBI Taxonomy" id="1295382"/>
    <lineage>
        <taxon>Bacteria</taxon>
        <taxon>Pseudomonadati</taxon>
        <taxon>Pseudomonadota</taxon>
        <taxon>Gammaproteobacteria</taxon>
        <taxon>Methylococcales</taxon>
        <taxon>Methylococcaceae</taxon>
        <taxon>Methylogaea</taxon>
    </lineage>
</organism>
<proteinExistence type="predicted"/>
<evidence type="ECO:0000313" key="5">
    <source>
        <dbReference type="EMBL" id="BBL69838.1"/>
    </source>
</evidence>
<dbReference type="PANTHER" id="PTHR43693:SF1">
    <property type="entry name" value="PROTEIN PHOSPHATASE CHEZ"/>
    <property type="match status" value="1"/>
</dbReference>
<evidence type="ECO:0000256" key="1">
    <source>
        <dbReference type="ARBA" id="ARBA00022500"/>
    </source>
</evidence>
<evidence type="ECO:0000256" key="2">
    <source>
        <dbReference type="ARBA" id="ARBA00022801"/>
    </source>
</evidence>
<dbReference type="InterPro" id="IPR028976">
    <property type="entry name" value="CheC-like_sf"/>
</dbReference>
<dbReference type="EMBL" id="AP019782">
    <property type="protein sequence ID" value="BBL69838.1"/>
    <property type="molecule type" value="Genomic_DNA"/>
</dbReference>
<dbReference type="GO" id="GO:0016787">
    <property type="term" value="F:hydrolase activity"/>
    <property type="evidence" value="ECO:0007669"/>
    <property type="project" value="UniProtKB-KW"/>
</dbReference>
<dbReference type="KEGG" id="moz:MoryE10_04440"/>
<keyword evidence="2" id="KW-0378">Hydrolase</keyword>
<dbReference type="Proteomes" id="UP000824988">
    <property type="component" value="Chromosome"/>
</dbReference>
<sequence length="206" mass="22417">MSEAFLLTPLEQDALTELFNIGVGYAASAMNELLNEELRLSVPSIEVLPRQSLSDALQLQSKSICGVHQSVSGLFSANAHLLFPEDESLELVKLMLGESVPHNTLTEMQQEALCEIGNIILNACVGAMANTMENECHASLPSLFRGSMEQVLGYSEQGGEDLSLVIFIDFLAEKRQIRGYLVFLLDTISLVDLKAVLGAFLEKIGA</sequence>
<dbReference type="AlphaFoldDB" id="A0A8D5AFZ7"/>
<feature type="domain" description="CheC-like protein" evidence="3">
    <location>
        <begin position="11"/>
        <end position="46"/>
    </location>
</feature>
<dbReference type="Gene3D" id="3.40.1550.10">
    <property type="entry name" value="CheC-like"/>
    <property type="match status" value="1"/>
</dbReference>
<dbReference type="InterPro" id="IPR007597">
    <property type="entry name" value="CheC"/>
</dbReference>
<evidence type="ECO:0000259" key="3">
    <source>
        <dbReference type="Pfam" id="PF04509"/>
    </source>
</evidence>
<dbReference type="CDD" id="cd17910">
    <property type="entry name" value="CheC_ClassII"/>
    <property type="match status" value="1"/>
</dbReference>